<dbReference type="Proteomes" id="UP000277580">
    <property type="component" value="Unassembled WGS sequence"/>
</dbReference>
<dbReference type="Pfam" id="PF23585">
    <property type="entry name" value="DUF7137"/>
    <property type="match status" value="1"/>
</dbReference>
<proteinExistence type="predicted"/>
<protein>
    <recommendedName>
        <fullName evidence="2">DUF7137 domain-containing protein</fullName>
    </recommendedName>
</protein>
<organism evidence="3 4">
    <name type="scientific">Morchella conica CCBAS932</name>
    <dbReference type="NCBI Taxonomy" id="1392247"/>
    <lineage>
        <taxon>Eukaryota</taxon>
        <taxon>Fungi</taxon>
        <taxon>Dikarya</taxon>
        <taxon>Ascomycota</taxon>
        <taxon>Pezizomycotina</taxon>
        <taxon>Pezizomycetes</taxon>
        <taxon>Pezizales</taxon>
        <taxon>Morchellaceae</taxon>
        <taxon>Morchella</taxon>
    </lineage>
</organism>
<gene>
    <name evidence="3" type="ORF">P167DRAFT_202306</name>
</gene>
<evidence type="ECO:0000313" key="4">
    <source>
        <dbReference type="Proteomes" id="UP000277580"/>
    </source>
</evidence>
<dbReference type="PANTHER" id="PTHR42028">
    <property type="entry name" value="CHROMOSOME 1, WHOLE GENOME SHOTGUN SEQUENCE"/>
    <property type="match status" value="1"/>
</dbReference>
<dbReference type="PANTHER" id="PTHR42028:SF1">
    <property type="entry name" value="YALI0E30657P"/>
    <property type="match status" value="1"/>
</dbReference>
<name>A0A3N4L5C6_9PEZI</name>
<dbReference type="InterPro" id="IPR055561">
    <property type="entry name" value="DUF7137"/>
</dbReference>
<keyword evidence="1" id="KW-0812">Transmembrane</keyword>
<dbReference type="OrthoDB" id="2435509at2759"/>
<feature type="transmembrane region" description="Helical" evidence="1">
    <location>
        <begin position="140"/>
        <end position="160"/>
    </location>
</feature>
<evidence type="ECO:0000313" key="3">
    <source>
        <dbReference type="EMBL" id="RPB16978.1"/>
    </source>
</evidence>
<evidence type="ECO:0000259" key="2">
    <source>
        <dbReference type="Pfam" id="PF23585"/>
    </source>
</evidence>
<feature type="domain" description="DUF7137" evidence="2">
    <location>
        <begin position="1"/>
        <end position="127"/>
    </location>
</feature>
<keyword evidence="1" id="KW-1133">Transmembrane helix</keyword>
<reference evidence="3 4" key="1">
    <citation type="journal article" date="2018" name="Nat. Ecol. Evol.">
        <title>Pezizomycetes genomes reveal the molecular basis of ectomycorrhizal truffle lifestyle.</title>
        <authorList>
            <person name="Murat C."/>
            <person name="Payen T."/>
            <person name="Noel B."/>
            <person name="Kuo A."/>
            <person name="Morin E."/>
            <person name="Chen J."/>
            <person name="Kohler A."/>
            <person name="Krizsan K."/>
            <person name="Balestrini R."/>
            <person name="Da Silva C."/>
            <person name="Montanini B."/>
            <person name="Hainaut M."/>
            <person name="Levati E."/>
            <person name="Barry K.W."/>
            <person name="Belfiori B."/>
            <person name="Cichocki N."/>
            <person name="Clum A."/>
            <person name="Dockter R.B."/>
            <person name="Fauchery L."/>
            <person name="Guy J."/>
            <person name="Iotti M."/>
            <person name="Le Tacon F."/>
            <person name="Lindquist E.A."/>
            <person name="Lipzen A."/>
            <person name="Malagnac F."/>
            <person name="Mello A."/>
            <person name="Molinier V."/>
            <person name="Miyauchi S."/>
            <person name="Poulain J."/>
            <person name="Riccioni C."/>
            <person name="Rubini A."/>
            <person name="Sitrit Y."/>
            <person name="Splivallo R."/>
            <person name="Traeger S."/>
            <person name="Wang M."/>
            <person name="Zifcakova L."/>
            <person name="Wipf D."/>
            <person name="Zambonelli A."/>
            <person name="Paolocci F."/>
            <person name="Nowrousian M."/>
            <person name="Ottonello S."/>
            <person name="Baldrian P."/>
            <person name="Spatafora J.W."/>
            <person name="Henrissat B."/>
            <person name="Nagy L.G."/>
            <person name="Aury J.M."/>
            <person name="Wincker P."/>
            <person name="Grigoriev I.V."/>
            <person name="Bonfante P."/>
            <person name="Martin F.M."/>
        </authorList>
    </citation>
    <scope>NUCLEOTIDE SEQUENCE [LARGE SCALE GENOMIC DNA]</scope>
    <source>
        <strain evidence="3 4">CCBAS932</strain>
    </source>
</reference>
<accession>A0A3N4L5C6</accession>
<dbReference type="STRING" id="1392247.A0A3N4L5C6"/>
<dbReference type="AlphaFoldDB" id="A0A3N4L5C6"/>
<dbReference type="EMBL" id="ML119107">
    <property type="protein sequence ID" value="RPB16978.1"/>
    <property type="molecule type" value="Genomic_DNA"/>
</dbReference>
<dbReference type="InParanoid" id="A0A3N4L5C6"/>
<sequence length="163" mass="17511">MKTPGVYDGYQIYKIGDPVTFVWNYTSLQVAPTAINVQAYCTDGAQYFPIMMNASADTTEAIWDTEAYQSSALSKLPVATYTLFIYDNAYAPTAVASPGHLGPYSGLTFGMYTPKPAVPLASFECATCDPNSASTMDMRALGFLVGMGLVTALSFTWFVAGVL</sequence>
<evidence type="ECO:0000256" key="1">
    <source>
        <dbReference type="SAM" id="Phobius"/>
    </source>
</evidence>
<keyword evidence="4" id="KW-1185">Reference proteome</keyword>
<keyword evidence="1" id="KW-0472">Membrane</keyword>